<dbReference type="NCBIfam" id="TIGR02467">
    <property type="entry name" value="CbiE"/>
    <property type="match status" value="1"/>
</dbReference>
<dbReference type="InterPro" id="IPR050714">
    <property type="entry name" value="Cobalamin_biosynth_MTase"/>
</dbReference>
<dbReference type="InterPro" id="IPR006365">
    <property type="entry name" value="Cbl_synth_CobL"/>
</dbReference>
<sequence length="402" mass="42320">MATPWLHLVGIHPAGLPALTAAARQALDSASIVFGSPRHLALAQVGDRGRVWPVPFDVAPVLAHRGQATVAVLASGDPFYHGAGASLARHLVRGEWRNHPQPSSFALMAGELGWPQEGTHRLGLHARPFELLTPLLAEGERFLCLLRDAAAAPALADWLTQRGWGDSPMSVFSQLGGPTQAVADGLARELAHTLAPDSSPLPAPLAAAFEARGGAGLSRTPGRPTAAFAHDGQITKSPVRAITLAALAPRARECLWDLGAGSGSVAIEWGLAGGGPAVCVEQHPSRAAHIADNARRYGVALQVHQGLALDLLPTLAPAPQAVFVGGGFDAALFDALRQRLTTPWRLVVNAVALDTQALLMQLHRVHGGQLLQLQWSEAAPLGRLQAWQPARAGLQWSWACTD</sequence>
<evidence type="ECO:0000256" key="4">
    <source>
        <dbReference type="ARBA" id="ARBA00022679"/>
    </source>
</evidence>
<dbReference type="RefSeq" id="WP_087281953.1">
    <property type="nucleotide sequence ID" value="NZ_CP021455.1"/>
</dbReference>
<dbReference type="CDD" id="cd11644">
    <property type="entry name" value="Precorrin-6Y-MT"/>
    <property type="match status" value="1"/>
</dbReference>
<dbReference type="CDD" id="cd02440">
    <property type="entry name" value="AdoMet_MTases"/>
    <property type="match status" value="1"/>
</dbReference>
<keyword evidence="2" id="KW-0169">Cobalamin biosynthesis</keyword>
<dbReference type="EMBL" id="CP021455">
    <property type="protein sequence ID" value="ARU05613.1"/>
    <property type="molecule type" value="Genomic_DNA"/>
</dbReference>
<proteinExistence type="predicted"/>
<evidence type="ECO:0000313" key="8">
    <source>
        <dbReference type="Proteomes" id="UP000196138"/>
    </source>
</evidence>
<dbReference type="InterPro" id="IPR014777">
    <property type="entry name" value="4pyrrole_Mease_sub1"/>
</dbReference>
<organism evidence="7 8">
    <name type="scientific">Comamonas serinivorans</name>
    <dbReference type="NCBI Taxonomy" id="1082851"/>
    <lineage>
        <taxon>Bacteria</taxon>
        <taxon>Pseudomonadati</taxon>
        <taxon>Pseudomonadota</taxon>
        <taxon>Betaproteobacteria</taxon>
        <taxon>Burkholderiales</taxon>
        <taxon>Comamonadaceae</taxon>
        <taxon>Comamonas</taxon>
    </lineage>
</organism>
<gene>
    <name evidence="7" type="ORF">CCO03_13795</name>
</gene>
<dbReference type="PANTHER" id="PTHR43182">
    <property type="entry name" value="COBALT-PRECORRIN-6B C(15)-METHYLTRANSFERASE (DECARBOXYLATING)"/>
    <property type="match status" value="1"/>
</dbReference>
<evidence type="ECO:0000259" key="6">
    <source>
        <dbReference type="Pfam" id="PF00590"/>
    </source>
</evidence>
<dbReference type="UniPathway" id="UPA00148"/>
<evidence type="ECO:0000256" key="2">
    <source>
        <dbReference type="ARBA" id="ARBA00022573"/>
    </source>
</evidence>
<dbReference type="GO" id="GO:0009236">
    <property type="term" value="P:cobalamin biosynthetic process"/>
    <property type="evidence" value="ECO:0007669"/>
    <property type="project" value="UniProtKB-UniPathway"/>
</dbReference>
<dbReference type="InterPro" id="IPR035996">
    <property type="entry name" value="4pyrrol_Methylase_sf"/>
</dbReference>
<dbReference type="PIRSF" id="PIRSF036428">
    <property type="entry name" value="CobL"/>
    <property type="match status" value="1"/>
</dbReference>
<evidence type="ECO:0000256" key="3">
    <source>
        <dbReference type="ARBA" id="ARBA00022603"/>
    </source>
</evidence>
<dbReference type="GO" id="GO:0008276">
    <property type="term" value="F:protein methyltransferase activity"/>
    <property type="evidence" value="ECO:0007669"/>
    <property type="project" value="InterPro"/>
</dbReference>
<dbReference type="Gene3D" id="3.40.50.150">
    <property type="entry name" value="Vaccinia Virus protein VP39"/>
    <property type="match status" value="1"/>
</dbReference>
<name>A0A1Y0EPQ5_9BURK</name>
<dbReference type="KEGG" id="cser:CCO03_13795"/>
<evidence type="ECO:0000256" key="1">
    <source>
        <dbReference type="ARBA" id="ARBA00004953"/>
    </source>
</evidence>
<dbReference type="InterPro" id="IPR000878">
    <property type="entry name" value="4pyrrol_Mease"/>
</dbReference>
<protein>
    <submittedName>
        <fullName evidence="7">Precorrin-6y C5,15-methyltransferase (Decarboxylating) subunit CbiE</fullName>
    </submittedName>
</protein>
<dbReference type="GO" id="GO:0032259">
    <property type="term" value="P:methylation"/>
    <property type="evidence" value="ECO:0007669"/>
    <property type="project" value="UniProtKB-KW"/>
</dbReference>
<dbReference type="InterPro" id="IPR012818">
    <property type="entry name" value="CbiE"/>
</dbReference>
<dbReference type="PANTHER" id="PTHR43182:SF1">
    <property type="entry name" value="COBALT-PRECORRIN-7 C(5)-METHYLTRANSFERASE"/>
    <property type="match status" value="1"/>
</dbReference>
<reference evidence="7 8" key="1">
    <citation type="submission" date="2017-05" db="EMBL/GenBank/DDBJ databases">
        <authorList>
            <person name="Song R."/>
            <person name="Chenine A.L."/>
            <person name="Ruprecht R.M."/>
        </authorList>
    </citation>
    <scope>NUCLEOTIDE SEQUENCE [LARGE SCALE GENOMIC DNA]</scope>
    <source>
        <strain evidence="7 8">DSM 26136</strain>
    </source>
</reference>
<evidence type="ECO:0000256" key="5">
    <source>
        <dbReference type="ARBA" id="ARBA00022691"/>
    </source>
</evidence>
<comment type="pathway">
    <text evidence="1">Cofactor biosynthesis; adenosylcobalamin biosynthesis.</text>
</comment>
<keyword evidence="3 7" id="KW-0489">Methyltransferase</keyword>
<keyword evidence="5" id="KW-0949">S-adenosyl-L-methionine</keyword>
<dbReference type="AlphaFoldDB" id="A0A1Y0EPQ5"/>
<dbReference type="InterPro" id="IPR029063">
    <property type="entry name" value="SAM-dependent_MTases_sf"/>
</dbReference>
<dbReference type="Proteomes" id="UP000196138">
    <property type="component" value="Chromosome"/>
</dbReference>
<keyword evidence="4 7" id="KW-0808">Transferase</keyword>
<dbReference type="Pfam" id="PF00590">
    <property type="entry name" value="TP_methylase"/>
    <property type="match status" value="1"/>
</dbReference>
<feature type="domain" description="Tetrapyrrole methylase" evidence="6">
    <location>
        <begin position="6"/>
        <end position="191"/>
    </location>
</feature>
<accession>A0A1Y0EPQ5</accession>
<dbReference type="Gene3D" id="3.40.1010.10">
    <property type="entry name" value="Cobalt-precorrin-4 Transmethylase, Domain 1"/>
    <property type="match status" value="1"/>
</dbReference>
<evidence type="ECO:0000313" key="7">
    <source>
        <dbReference type="EMBL" id="ARU05613.1"/>
    </source>
</evidence>
<dbReference type="OrthoDB" id="9787825at2"/>
<dbReference type="SUPFAM" id="SSF53335">
    <property type="entry name" value="S-adenosyl-L-methionine-dependent methyltransferases"/>
    <property type="match status" value="1"/>
</dbReference>
<keyword evidence="8" id="KW-1185">Reference proteome</keyword>
<dbReference type="SUPFAM" id="SSF53790">
    <property type="entry name" value="Tetrapyrrole methylase"/>
    <property type="match status" value="1"/>
</dbReference>